<keyword evidence="5" id="KW-0788">Thiol protease</keyword>
<comment type="similarity">
    <text evidence="1">Belongs to the peptidase C1 family.</text>
</comment>
<evidence type="ECO:0000256" key="1">
    <source>
        <dbReference type="ARBA" id="ARBA00008455"/>
    </source>
</evidence>
<reference evidence="10 11" key="1">
    <citation type="journal article" date="2022" name="Nat. Plants">
        <title>Genomes of leafy and leafless Platanthera orchids illuminate the evolution of mycoheterotrophy.</title>
        <authorList>
            <person name="Li M.H."/>
            <person name="Liu K.W."/>
            <person name="Li Z."/>
            <person name="Lu H.C."/>
            <person name="Ye Q.L."/>
            <person name="Zhang D."/>
            <person name="Wang J.Y."/>
            <person name="Li Y.F."/>
            <person name="Zhong Z.M."/>
            <person name="Liu X."/>
            <person name="Yu X."/>
            <person name="Liu D.K."/>
            <person name="Tu X.D."/>
            <person name="Liu B."/>
            <person name="Hao Y."/>
            <person name="Liao X.Y."/>
            <person name="Jiang Y.T."/>
            <person name="Sun W.H."/>
            <person name="Chen J."/>
            <person name="Chen Y.Q."/>
            <person name="Ai Y."/>
            <person name="Zhai J.W."/>
            <person name="Wu S.S."/>
            <person name="Zhou Z."/>
            <person name="Hsiao Y.Y."/>
            <person name="Wu W.L."/>
            <person name="Chen Y.Y."/>
            <person name="Lin Y.F."/>
            <person name="Hsu J.L."/>
            <person name="Li C.Y."/>
            <person name="Wang Z.W."/>
            <person name="Zhao X."/>
            <person name="Zhong W.Y."/>
            <person name="Ma X.K."/>
            <person name="Ma L."/>
            <person name="Huang J."/>
            <person name="Chen G.Z."/>
            <person name="Huang M.Z."/>
            <person name="Huang L."/>
            <person name="Peng D.H."/>
            <person name="Luo Y.B."/>
            <person name="Zou S.Q."/>
            <person name="Chen S.P."/>
            <person name="Lan S."/>
            <person name="Tsai W.C."/>
            <person name="Van de Peer Y."/>
            <person name="Liu Z.J."/>
        </authorList>
    </citation>
    <scope>NUCLEOTIDE SEQUENCE [LARGE SCALE GENOMIC DNA]</scope>
    <source>
        <strain evidence="10">Lor287</strain>
    </source>
</reference>
<gene>
    <name evidence="10" type="ORF">KSP39_PZI006043</name>
</gene>
<dbReference type="PRINTS" id="PR00705">
    <property type="entry name" value="PAPAIN"/>
</dbReference>
<dbReference type="Gene3D" id="3.90.70.10">
    <property type="entry name" value="Cysteine proteinases"/>
    <property type="match status" value="1"/>
</dbReference>
<comment type="caution">
    <text evidence="10">The sequence shown here is derived from an EMBL/GenBank/DDBJ whole genome shotgun (WGS) entry which is preliminary data.</text>
</comment>
<evidence type="ECO:0000256" key="4">
    <source>
        <dbReference type="ARBA" id="ARBA00022801"/>
    </source>
</evidence>
<dbReference type="FunFam" id="3.90.70.10:FF:000023">
    <property type="entry name" value="Senescence-specific cysteine protease SAG39"/>
    <property type="match status" value="1"/>
</dbReference>
<evidence type="ECO:0000256" key="2">
    <source>
        <dbReference type="ARBA" id="ARBA00022670"/>
    </source>
</evidence>
<evidence type="ECO:0000256" key="7">
    <source>
        <dbReference type="SAM" id="SignalP"/>
    </source>
</evidence>
<sequence length="361" mass="39098">MTSRTTYPSTCFAILLLGIISIGSQLAFSRPIDVPIDTRFEQWIARNGRVYKDVAEKAYRFGIFKANVEYIDSINSLGDQKYMLAVNQFADLSDEEFQTSRNGCFFMMSSFSSKGTTATKFKYGSVTDVPDTVDWRSQGAVTPVKDQGDCGRISYYALFCHVGCCWAFSAVAATEGITKISTGKLISLSEEELVDCDINGKDNGCRGGTMDGAFQFIIQNGGITTEAIYPYTADQGICNKQKAATFNAAATINGFENVPANSESSLKQAVANQPVSVAIDANSKDFKFYSSGVFTGQCGTKLDHAVTAVGYGMDSDGTKYWLVKNSWGASWGEQGYIRMQRDVEAPAGLCGIAVSPSYPTA</sequence>
<dbReference type="SMART" id="SM00645">
    <property type="entry name" value="Pept_C1"/>
    <property type="match status" value="1"/>
</dbReference>
<dbReference type="PROSITE" id="PS00640">
    <property type="entry name" value="THIOL_PROTEASE_ASN"/>
    <property type="match status" value="1"/>
</dbReference>
<keyword evidence="2" id="KW-0645">Protease</keyword>
<evidence type="ECO:0000313" key="10">
    <source>
        <dbReference type="EMBL" id="KAK8949707.1"/>
    </source>
</evidence>
<dbReference type="InterPro" id="IPR013128">
    <property type="entry name" value="Peptidase_C1A"/>
</dbReference>
<dbReference type="PROSITE" id="PS00639">
    <property type="entry name" value="THIOL_PROTEASE_HIS"/>
    <property type="match status" value="1"/>
</dbReference>
<dbReference type="AlphaFoldDB" id="A0AAP0BVU9"/>
<dbReference type="SMART" id="SM00848">
    <property type="entry name" value="Inhibitor_I29"/>
    <property type="match status" value="1"/>
</dbReference>
<keyword evidence="4" id="KW-0378">Hydrolase</keyword>
<dbReference type="InterPro" id="IPR025661">
    <property type="entry name" value="Pept_asp_AS"/>
</dbReference>
<dbReference type="Pfam" id="PF08246">
    <property type="entry name" value="Inhibitor_I29"/>
    <property type="match status" value="1"/>
</dbReference>
<name>A0AAP0BVU9_9ASPA</name>
<proteinExistence type="inferred from homology"/>
<accession>A0AAP0BVU9</accession>
<keyword evidence="6" id="KW-1015">Disulfide bond</keyword>
<dbReference type="InterPro" id="IPR039417">
    <property type="entry name" value="Peptidase_C1A_papain-like"/>
</dbReference>
<protein>
    <submittedName>
        <fullName evidence="10">Uncharacterized protein</fullName>
    </submittedName>
</protein>
<dbReference type="InterPro" id="IPR038765">
    <property type="entry name" value="Papain-like_cys_pep_sf"/>
</dbReference>
<dbReference type="GO" id="GO:0008234">
    <property type="term" value="F:cysteine-type peptidase activity"/>
    <property type="evidence" value="ECO:0007669"/>
    <property type="project" value="UniProtKB-KW"/>
</dbReference>
<dbReference type="Proteomes" id="UP001418222">
    <property type="component" value="Unassembled WGS sequence"/>
</dbReference>
<dbReference type="PANTHER" id="PTHR12411">
    <property type="entry name" value="CYSTEINE PROTEASE FAMILY C1-RELATED"/>
    <property type="match status" value="1"/>
</dbReference>
<dbReference type="InterPro" id="IPR000668">
    <property type="entry name" value="Peptidase_C1A_C"/>
</dbReference>
<feature type="domain" description="Cathepsin propeptide inhibitor" evidence="9">
    <location>
        <begin position="40"/>
        <end position="97"/>
    </location>
</feature>
<evidence type="ECO:0000256" key="5">
    <source>
        <dbReference type="ARBA" id="ARBA00022807"/>
    </source>
</evidence>
<dbReference type="InterPro" id="IPR013201">
    <property type="entry name" value="Prot_inhib_I29"/>
</dbReference>
<keyword evidence="3 7" id="KW-0732">Signal</keyword>
<dbReference type="Pfam" id="PF00112">
    <property type="entry name" value="Peptidase_C1"/>
    <property type="match status" value="1"/>
</dbReference>
<evidence type="ECO:0000259" key="9">
    <source>
        <dbReference type="SMART" id="SM00848"/>
    </source>
</evidence>
<dbReference type="EMBL" id="JBBWWQ010000004">
    <property type="protein sequence ID" value="KAK8949707.1"/>
    <property type="molecule type" value="Genomic_DNA"/>
</dbReference>
<feature type="chain" id="PRO_5043019752" evidence="7">
    <location>
        <begin position="30"/>
        <end position="361"/>
    </location>
</feature>
<evidence type="ECO:0000256" key="3">
    <source>
        <dbReference type="ARBA" id="ARBA00022729"/>
    </source>
</evidence>
<keyword evidence="11" id="KW-1185">Reference proteome</keyword>
<evidence type="ECO:0000256" key="6">
    <source>
        <dbReference type="ARBA" id="ARBA00023157"/>
    </source>
</evidence>
<evidence type="ECO:0000313" key="11">
    <source>
        <dbReference type="Proteomes" id="UP001418222"/>
    </source>
</evidence>
<dbReference type="GO" id="GO:0006508">
    <property type="term" value="P:proteolysis"/>
    <property type="evidence" value="ECO:0007669"/>
    <property type="project" value="UniProtKB-KW"/>
</dbReference>
<feature type="domain" description="Peptidase C1A papain C-terminal" evidence="8">
    <location>
        <begin position="129"/>
        <end position="360"/>
    </location>
</feature>
<evidence type="ECO:0000259" key="8">
    <source>
        <dbReference type="SMART" id="SM00645"/>
    </source>
</evidence>
<dbReference type="CDD" id="cd02248">
    <property type="entry name" value="Peptidase_C1A"/>
    <property type="match status" value="1"/>
</dbReference>
<dbReference type="InterPro" id="IPR025660">
    <property type="entry name" value="Pept_his_AS"/>
</dbReference>
<organism evidence="10 11">
    <name type="scientific">Platanthera zijinensis</name>
    <dbReference type="NCBI Taxonomy" id="2320716"/>
    <lineage>
        <taxon>Eukaryota</taxon>
        <taxon>Viridiplantae</taxon>
        <taxon>Streptophyta</taxon>
        <taxon>Embryophyta</taxon>
        <taxon>Tracheophyta</taxon>
        <taxon>Spermatophyta</taxon>
        <taxon>Magnoliopsida</taxon>
        <taxon>Liliopsida</taxon>
        <taxon>Asparagales</taxon>
        <taxon>Orchidaceae</taxon>
        <taxon>Orchidoideae</taxon>
        <taxon>Orchideae</taxon>
        <taxon>Orchidinae</taxon>
        <taxon>Platanthera</taxon>
    </lineage>
</organism>
<dbReference type="SUPFAM" id="SSF54001">
    <property type="entry name" value="Cysteine proteinases"/>
    <property type="match status" value="1"/>
</dbReference>
<feature type="signal peptide" evidence="7">
    <location>
        <begin position="1"/>
        <end position="29"/>
    </location>
</feature>